<keyword evidence="1" id="KW-0732">Signal</keyword>
<feature type="domain" description="Ice-binding protein C-terminal" evidence="2">
    <location>
        <begin position="194"/>
        <end position="218"/>
    </location>
</feature>
<protein>
    <submittedName>
        <fullName evidence="3">PEPxxWA-CTERM sorting domain-containing protein</fullName>
    </submittedName>
</protein>
<dbReference type="EMBL" id="JAUUDS010000001">
    <property type="protein sequence ID" value="MDP1026525.1"/>
    <property type="molecule type" value="Genomic_DNA"/>
</dbReference>
<evidence type="ECO:0000313" key="3">
    <source>
        <dbReference type="EMBL" id="MDP1026525.1"/>
    </source>
</evidence>
<dbReference type="NCBIfam" id="NF035944">
    <property type="entry name" value="PEPxxWA-CTERM"/>
    <property type="match status" value="1"/>
</dbReference>
<dbReference type="InterPro" id="IPR013424">
    <property type="entry name" value="Ice-binding_C"/>
</dbReference>
<organism evidence="3 4">
    <name type="scientific">Sphingomonas aurea</name>
    <dbReference type="NCBI Taxonomy" id="3063994"/>
    <lineage>
        <taxon>Bacteria</taxon>
        <taxon>Pseudomonadati</taxon>
        <taxon>Pseudomonadota</taxon>
        <taxon>Alphaproteobacteria</taxon>
        <taxon>Sphingomonadales</taxon>
        <taxon>Sphingomonadaceae</taxon>
        <taxon>Sphingomonas</taxon>
    </lineage>
</organism>
<evidence type="ECO:0000313" key="4">
    <source>
        <dbReference type="Proteomes" id="UP001230685"/>
    </source>
</evidence>
<dbReference type="NCBIfam" id="TIGR02595">
    <property type="entry name" value="PEP_CTERM"/>
    <property type="match status" value="1"/>
</dbReference>
<feature type="chain" id="PRO_5047257192" evidence="1">
    <location>
        <begin position="23"/>
        <end position="229"/>
    </location>
</feature>
<accession>A0ABT9EI55</accession>
<proteinExistence type="predicted"/>
<name>A0ABT9EI55_9SPHN</name>
<feature type="signal peptide" evidence="1">
    <location>
        <begin position="1"/>
        <end position="22"/>
    </location>
</feature>
<dbReference type="RefSeq" id="WP_305172082.1">
    <property type="nucleotide sequence ID" value="NZ_JAUUDS010000001.1"/>
</dbReference>
<gene>
    <name evidence="3" type="ORF">Q5H91_04825</name>
</gene>
<dbReference type="Proteomes" id="UP001230685">
    <property type="component" value="Unassembled WGS sequence"/>
</dbReference>
<dbReference type="Pfam" id="PF07589">
    <property type="entry name" value="PEP-CTERM"/>
    <property type="match status" value="1"/>
</dbReference>
<evidence type="ECO:0000259" key="2">
    <source>
        <dbReference type="Pfam" id="PF07589"/>
    </source>
</evidence>
<comment type="caution">
    <text evidence="3">The sequence shown here is derived from an EMBL/GenBank/DDBJ whole genome shotgun (WGS) entry which is preliminary data.</text>
</comment>
<reference evidence="3 4" key="1">
    <citation type="submission" date="2023-07" db="EMBL/GenBank/DDBJ databases">
        <authorList>
            <person name="Kim M.K."/>
        </authorList>
    </citation>
    <scope>NUCLEOTIDE SEQUENCE [LARGE SCALE GENOMIC DNA]</scope>
    <source>
        <strain evidence="3 4">KR1UV-12</strain>
    </source>
</reference>
<keyword evidence="4" id="KW-1185">Reference proteome</keyword>
<evidence type="ECO:0000256" key="1">
    <source>
        <dbReference type="SAM" id="SignalP"/>
    </source>
</evidence>
<sequence>MKKIALAAVTAAAAFAAVPAAAVTFQATDGSTTVFNASAVGAQYSFETSTTGNTGNPTGFVRTGGSVMSGSSAGVGANPFGAGSDNSYLYVQAGVTSTISAITTAITGYQNISFYMGSIDAGNTVQLLGAGGAVLKSYTGSDLAAPASAQGQQTLPGTNRLLSFTAGAGEVLTGIRFTSTVNSLEADNVRFTAAVPEPATWAMMMLGFAMVGAGMRYRSRKSAVKFVTA</sequence>